<keyword evidence="1" id="KW-0812">Transmembrane</keyword>
<dbReference type="SUPFAM" id="SSF48452">
    <property type="entry name" value="TPR-like"/>
    <property type="match status" value="1"/>
</dbReference>
<protein>
    <submittedName>
        <fullName evidence="2">Uncharacterized protein</fullName>
    </submittedName>
</protein>
<organism evidence="2">
    <name type="scientific">candidate division WOR-3 bacterium</name>
    <dbReference type="NCBI Taxonomy" id="2052148"/>
    <lineage>
        <taxon>Bacteria</taxon>
        <taxon>Bacteria division WOR-3</taxon>
    </lineage>
</organism>
<gene>
    <name evidence="2" type="ORF">ENQ77_05680</name>
    <name evidence="3" type="ORF">ENU66_04770</name>
</gene>
<evidence type="ECO:0000313" key="2">
    <source>
        <dbReference type="EMBL" id="HEN28134.1"/>
    </source>
</evidence>
<keyword evidence="1" id="KW-0472">Membrane</keyword>
<dbReference type="Pfam" id="PF12895">
    <property type="entry name" value="ANAPC3"/>
    <property type="match status" value="1"/>
</dbReference>
<sequence length="244" mass="28182">MEVLVLVAFFFTSPGDSLFKEGDFFNAISEYKRELYFAASDSNLLLRKIALCYVKRGMFEDAASYYSDILYENSSSEIQMLFAICLINLKKYDEAYLVVEDFTDSLSRILLSIASALGGNYSEAFQILDSLKLEHPKYFSLNKLTTLTKIVPGLGLVFLGDFPLFIGTLALNGLGVYLIYYYLKRGLLYEAIFTGYPIIERFYLGGIRNTKVKYRLYYDNFFKSLLKQLSYELVRREEAFLFNR</sequence>
<dbReference type="InterPro" id="IPR011990">
    <property type="entry name" value="TPR-like_helical_dom_sf"/>
</dbReference>
<accession>A0A7C2P4Q2</accession>
<name>A0A7C2P4Q2_UNCW3</name>
<proteinExistence type="predicted"/>
<evidence type="ECO:0000256" key="1">
    <source>
        <dbReference type="SAM" id="Phobius"/>
    </source>
</evidence>
<keyword evidence="1" id="KW-1133">Transmembrane helix</keyword>
<feature type="transmembrane region" description="Helical" evidence="1">
    <location>
        <begin position="162"/>
        <end position="183"/>
    </location>
</feature>
<dbReference type="Gene3D" id="1.25.40.10">
    <property type="entry name" value="Tetratricopeptide repeat domain"/>
    <property type="match status" value="1"/>
</dbReference>
<reference evidence="2" key="1">
    <citation type="journal article" date="2020" name="mSystems">
        <title>Genome- and Community-Level Interaction Insights into Carbon Utilization and Element Cycling Functions of Hydrothermarchaeota in Hydrothermal Sediment.</title>
        <authorList>
            <person name="Zhou Z."/>
            <person name="Liu Y."/>
            <person name="Xu W."/>
            <person name="Pan J."/>
            <person name="Luo Z.H."/>
            <person name="Li M."/>
        </authorList>
    </citation>
    <scope>NUCLEOTIDE SEQUENCE [LARGE SCALE GENOMIC DNA]</scope>
    <source>
        <strain evidence="2">SpSt-34</strain>
        <strain evidence="3">SpSt-69</strain>
    </source>
</reference>
<comment type="caution">
    <text evidence="2">The sequence shown here is derived from an EMBL/GenBank/DDBJ whole genome shotgun (WGS) entry which is preliminary data.</text>
</comment>
<dbReference type="EMBL" id="DSOL01000158">
    <property type="protein sequence ID" value="HEN28134.1"/>
    <property type="molecule type" value="Genomic_DNA"/>
</dbReference>
<dbReference type="EMBL" id="DTDJ01000031">
    <property type="protein sequence ID" value="HGL17622.1"/>
    <property type="molecule type" value="Genomic_DNA"/>
</dbReference>
<evidence type="ECO:0000313" key="3">
    <source>
        <dbReference type="EMBL" id="HGL17622.1"/>
    </source>
</evidence>
<dbReference type="AlphaFoldDB" id="A0A7C2P4Q2"/>